<evidence type="ECO:0000256" key="6">
    <source>
        <dbReference type="ARBA" id="ARBA00022692"/>
    </source>
</evidence>
<comment type="subcellular location">
    <subcellularLocation>
        <location evidence="1">Membrane</location>
        <topology evidence="1">Multi-pass membrane protein</topology>
    </subcellularLocation>
</comment>
<dbReference type="InterPro" id="IPR029044">
    <property type="entry name" value="Nucleotide-diphossugar_trans"/>
</dbReference>
<evidence type="ECO:0000256" key="1">
    <source>
        <dbReference type="ARBA" id="ARBA00004141"/>
    </source>
</evidence>
<dbReference type="GO" id="GO:0016020">
    <property type="term" value="C:membrane"/>
    <property type="evidence" value="ECO:0007669"/>
    <property type="project" value="UniProtKB-SubCell"/>
</dbReference>
<dbReference type="GO" id="GO:0008120">
    <property type="term" value="F:ceramide glucosyltransferase activity"/>
    <property type="evidence" value="ECO:0007669"/>
    <property type="project" value="TreeGrafter"/>
</dbReference>
<dbReference type="InterPro" id="IPR025993">
    <property type="entry name" value="Ceramide_glucosylTrfase"/>
</dbReference>
<dbReference type="EMBL" id="DTMM01000080">
    <property type="protein sequence ID" value="HFT93062.1"/>
    <property type="molecule type" value="Genomic_DNA"/>
</dbReference>
<dbReference type="AlphaFoldDB" id="A0A7C3LRW0"/>
<evidence type="ECO:0000256" key="5">
    <source>
        <dbReference type="ARBA" id="ARBA00022679"/>
    </source>
</evidence>
<keyword evidence="4" id="KW-0328">Glycosyltransferase</keyword>
<keyword evidence="7 9" id="KW-1133">Transmembrane helix</keyword>
<dbReference type="SUPFAM" id="SSF53448">
    <property type="entry name" value="Nucleotide-diphospho-sugar transferases"/>
    <property type="match status" value="1"/>
</dbReference>
<protein>
    <submittedName>
        <fullName evidence="10">Glycosyltransferase</fullName>
    </submittedName>
</protein>
<keyword evidence="6 9" id="KW-0812">Transmembrane</keyword>
<accession>A0A7C3LRW0</accession>
<evidence type="ECO:0000256" key="2">
    <source>
        <dbReference type="ARBA" id="ARBA00004760"/>
    </source>
</evidence>
<evidence type="ECO:0000256" key="9">
    <source>
        <dbReference type="SAM" id="Phobius"/>
    </source>
</evidence>
<sequence length="415" mass="45974">MPHMLPLFPDVFPVRLAEILAVFLVVLGSIGVFFDLMAFLGGRRMLLSTTEKTSGKEPHWPFVLMLKPVKGLDEGARENFLSFIHQDYPDYQILFVVGDGDDPVVGLLRQLQEDFPQKVRYKVILEHSGANRKMNNVSRAIEGEKGDLVLINDSDIRVLPSYMKAIVAPILSDPSVGMVTCLQRGTPAGAWSSRLASLMLNTEAIPQALVAYRMFPIDFAFGPTMLLRREALEKAGGFSALTEVLADDYHLGQRIVSAGYRIHLSSYLVDAHIGEESLSALWGHELRWARTYRNCRPVGYAFSILTRPFIFLLSGGLLAVLSGLGGWGLVAIFLYVLHFGFLVTISERIVGRPLGVPDLLLFPAREVLSLCLYAGSFGSRIVWRGHNYRIQRDGTLLSLDVSPCSYEMPSGGESP</sequence>
<keyword evidence="8 9" id="KW-0472">Membrane</keyword>
<evidence type="ECO:0000256" key="4">
    <source>
        <dbReference type="ARBA" id="ARBA00022676"/>
    </source>
</evidence>
<evidence type="ECO:0000313" key="10">
    <source>
        <dbReference type="EMBL" id="HFT93062.1"/>
    </source>
</evidence>
<comment type="caution">
    <text evidence="10">The sequence shown here is derived from an EMBL/GenBank/DDBJ whole genome shotgun (WGS) entry which is preliminary data.</text>
</comment>
<comment type="pathway">
    <text evidence="2">Lipid metabolism; sphingolipid metabolism.</text>
</comment>
<keyword evidence="5 10" id="KW-0808">Transferase</keyword>
<evidence type="ECO:0000256" key="7">
    <source>
        <dbReference type="ARBA" id="ARBA00022989"/>
    </source>
</evidence>
<dbReference type="Pfam" id="PF13506">
    <property type="entry name" value="Glyco_transf_21"/>
    <property type="match status" value="1"/>
</dbReference>
<dbReference type="Gene3D" id="3.90.550.10">
    <property type="entry name" value="Spore Coat Polysaccharide Biosynthesis Protein SpsA, Chain A"/>
    <property type="match status" value="1"/>
</dbReference>
<gene>
    <name evidence="10" type="ORF">ENX03_03790</name>
</gene>
<reference evidence="10" key="1">
    <citation type="journal article" date="2020" name="mSystems">
        <title>Genome- and Community-Level Interaction Insights into Carbon Utilization and Element Cycling Functions of Hydrothermarchaeota in Hydrothermal Sediment.</title>
        <authorList>
            <person name="Zhou Z."/>
            <person name="Liu Y."/>
            <person name="Xu W."/>
            <person name="Pan J."/>
            <person name="Luo Z.H."/>
            <person name="Li M."/>
        </authorList>
    </citation>
    <scope>NUCLEOTIDE SEQUENCE [LARGE SCALE GENOMIC DNA]</scope>
    <source>
        <strain evidence="10">SpSt-902</strain>
    </source>
</reference>
<dbReference type="CDD" id="cd02520">
    <property type="entry name" value="Glucosylceramide_synthase"/>
    <property type="match status" value="1"/>
</dbReference>
<dbReference type="GO" id="GO:0006679">
    <property type="term" value="P:glucosylceramide biosynthetic process"/>
    <property type="evidence" value="ECO:0007669"/>
    <property type="project" value="TreeGrafter"/>
</dbReference>
<feature type="transmembrane region" description="Helical" evidence="9">
    <location>
        <begin position="20"/>
        <end position="40"/>
    </location>
</feature>
<dbReference type="PANTHER" id="PTHR12726:SF0">
    <property type="entry name" value="CERAMIDE GLUCOSYLTRANSFERASE"/>
    <property type="match status" value="1"/>
</dbReference>
<comment type="pathway">
    <text evidence="3">Sphingolipid metabolism.</text>
</comment>
<proteinExistence type="predicted"/>
<organism evidence="10">
    <name type="scientific">Leptospirillum ferriphilum</name>
    <dbReference type="NCBI Taxonomy" id="178606"/>
    <lineage>
        <taxon>Bacteria</taxon>
        <taxon>Pseudomonadati</taxon>
        <taxon>Nitrospirota</taxon>
        <taxon>Nitrospiria</taxon>
        <taxon>Nitrospirales</taxon>
        <taxon>Nitrospiraceae</taxon>
        <taxon>Leptospirillum</taxon>
    </lineage>
</organism>
<evidence type="ECO:0000256" key="8">
    <source>
        <dbReference type="ARBA" id="ARBA00023136"/>
    </source>
</evidence>
<feature type="transmembrane region" description="Helical" evidence="9">
    <location>
        <begin position="327"/>
        <end position="345"/>
    </location>
</feature>
<dbReference type="PANTHER" id="PTHR12726">
    <property type="entry name" value="CERAMIDE GLUCOSYLTRANSFERASE"/>
    <property type="match status" value="1"/>
</dbReference>
<name>A0A7C3LRW0_9BACT</name>
<feature type="transmembrane region" description="Helical" evidence="9">
    <location>
        <begin position="298"/>
        <end position="321"/>
    </location>
</feature>
<evidence type="ECO:0000256" key="3">
    <source>
        <dbReference type="ARBA" id="ARBA00004991"/>
    </source>
</evidence>